<sequence>MAIARGAGTEIIRCIHLQEVDATESVLIFGVQHHIYTVLSVIAYAQNVQADGNYITMYLTAYDAKGSDTGTDMYIF</sequence>
<protein>
    <submittedName>
        <fullName evidence="1">Uncharacterized protein</fullName>
    </submittedName>
</protein>
<gene>
    <name evidence="1" type="ORF">METZ01_LOCUS436933</name>
</gene>
<dbReference type="EMBL" id="UINC01176786">
    <property type="protein sequence ID" value="SVD84079.1"/>
    <property type="molecule type" value="Genomic_DNA"/>
</dbReference>
<proteinExistence type="predicted"/>
<accession>A0A382YM60</accession>
<name>A0A382YM60_9ZZZZ</name>
<evidence type="ECO:0000313" key="1">
    <source>
        <dbReference type="EMBL" id="SVD84079.1"/>
    </source>
</evidence>
<feature type="non-terminal residue" evidence="1">
    <location>
        <position position="76"/>
    </location>
</feature>
<reference evidence="1" key="1">
    <citation type="submission" date="2018-05" db="EMBL/GenBank/DDBJ databases">
        <authorList>
            <person name="Lanie J.A."/>
            <person name="Ng W.-L."/>
            <person name="Kazmierczak K.M."/>
            <person name="Andrzejewski T.M."/>
            <person name="Davidsen T.M."/>
            <person name="Wayne K.J."/>
            <person name="Tettelin H."/>
            <person name="Glass J.I."/>
            <person name="Rusch D."/>
            <person name="Podicherti R."/>
            <person name="Tsui H.-C.T."/>
            <person name="Winkler M.E."/>
        </authorList>
    </citation>
    <scope>NUCLEOTIDE SEQUENCE</scope>
</reference>
<dbReference type="AlphaFoldDB" id="A0A382YM60"/>
<organism evidence="1">
    <name type="scientific">marine metagenome</name>
    <dbReference type="NCBI Taxonomy" id="408172"/>
    <lineage>
        <taxon>unclassified sequences</taxon>
        <taxon>metagenomes</taxon>
        <taxon>ecological metagenomes</taxon>
    </lineage>
</organism>